<evidence type="ECO:0000256" key="1">
    <source>
        <dbReference type="SAM" id="MobiDB-lite"/>
    </source>
</evidence>
<organism evidence="2 3">
    <name type="scientific">Alternaria tenuissima</name>
    <dbReference type="NCBI Taxonomy" id="119927"/>
    <lineage>
        <taxon>Eukaryota</taxon>
        <taxon>Fungi</taxon>
        <taxon>Dikarya</taxon>
        <taxon>Ascomycota</taxon>
        <taxon>Pezizomycotina</taxon>
        <taxon>Dothideomycetes</taxon>
        <taxon>Pleosporomycetidae</taxon>
        <taxon>Pleosporales</taxon>
        <taxon>Pleosporineae</taxon>
        <taxon>Pleosporaceae</taxon>
        <taxon>Alternaria</taxon>
        <taxon>Alternaria sect. Alternaria</taxon>
        <taxon>Alternaria alternata complex</taxon>
    </lineage>
</organism>
<evidence type="ECO:0000313" key="2">
    <source>
        <dbReference type="EMBL" id="RYN60703.1"/>
    </source>
</evidence>
<dbReference type="AlphaFoldDB" id="A0A4Q4MW55"/>
<name>A0A4Q4MW55_9PLEO</name>
<accession>A0A4Q4MW55</accession>
<proteinExistence type="predicted"/>
<dbReference type="Proteomes" id="UP000292402">
    <property type="component" value="Unassembled WGS sequence"/>
</dbReference>
<protein>
    <submittedName>
        <fullName evidence="2">Uncharacterized protein</fullName>
    </submittedName>
</protein>
<evidence type="ECO:0000313" key="3">
    <source>
        <dbReference type="Proteomes" id="UP000292402"/>
    </source>
</evidence>
<feature type="region of interest" description="Disordered" evidence="1">
    <location>
        <begin position="774"/>
        <end position="831"/>
    </location>
</feature>
<dbReference type="EMBL" id="PDXA01000002">
    <property type="protein sequence ID" value="RYN60703.1"/>
    <property type="molecule type" value="Genomic_DNA"/>
</dbReference>
<sequence length="831" mass="94805">MAQPPPAKKVSDRVHLGFAALAANEKKMAAIRKNAEDSKYFDGSAPKTRKRREQVRAYFEAFVKSCYGETDVDQIWNSQMFTARTKQFLEGVTNITQGRFEENIKASTLWGYKHSIYWWAAVLVEDFHLLWQKWHTEVTRHIHQLSVQESLSTRSWKKNNLSDCELVLIFDYICNQRYGLDNLKQHWAALLLVWLTAVRPASFTVGQGYAKGEPLGVSGRFRELSATLRWSDVEFVNMKVGIAVRITFRYHKGYRNPHKDHAMTNDAKRTFIFLPSTNERLEFDLALILLGIACQRGLFVQTLEEILARKPSDVFLKKHDDINQQAVFVQADHAGNLHPDKEMPSSALNPKLQQLCTGVGLLERNTYYSLRRTAIVETRREHGTEKAKDLAFHVANANSLFFYDNVGFGDLDMQHFRQGGDETMSREEIRKYFSQANLARYQQTDDYDDASLGQVLNEQVRDRLHNHDEYIAKEQELKDLYTEVGKKLEGMQVNGEIPETEKIPLGFLGNDGAKYKALATTYHLTEFTQRIDDLLKARKALFRALRLRIRKEMMEELRSKHSAVLSDSQKQSRKAILSSRDGSGYQPRNASELEVTGLEASETAVLAIQSIAEAVPDEEETEGLDPDFMEQQNMHSREEPECWAGLKDVVEIQLGSGETSAQTLDARHEFLMKWYNLRDSVVPQANLNCPRCQIDPTMDKAAKDRKFNLYRLKTHMRGGLHTREKQIRRALEQDGLDHTSHVICPVCQTPIKGVKGFIKHLKEIHPEQLWEDFEDESGNEGHESEATDFEGFSDVVEGAVGGSPDDEEEPSEFGGFSSPVPTYEGKGKGRA</sequence>
<reference evidence="3" key="1">
    <citation type="journal article" date="2019" name="bioRxiv">
        <title>Genomics, evolutionary history and diagnostics of the Alternaria alternata species group including apple and Asian pear pathotypes.</title>
        <authorList>
            <person name="Armitage A.D."/>
            <person name="Cockerton H.M."/>
            <person name="Sreenivasaprasad S."/>
            <person name="Woodhall J.W."/>
            <person name="Lane C.R."/>
            <person name="Harrison R.J."/>
            <person name="Clarkson J.P."/>
        </authorList>
    </citation>
    <scope>NUCLEOTIDE SEQUENCE [LARGE SCALE GENOMIC DNA]</scope>
    <source>
        <strain evidence="3">FERA 1082</strain>
    </source>
</reference>
<gene>
    <name evidence="2" type="ORF">AA0114_g961</name>
</gene>
<feature type="region of interest" description="Disordered" evidence="1">
    <location>
        <begin position="560"/>
        <end position="589"/>
    </location>
</feature>
<comment type="caution">
    <text evidence="2">The sequence shown here is derived from an EMBL/GenBank/DDBJ whole genome shotgun (WGS) entry which is preliminary data.</text>
</comment>